<dbReference type="OrthoDB" id="9809918at2"/>
<feature type="transmembrane region" description="Helical" evidence="9">
    <location>
        <begin position="263"/>
        <end position="285"/>
    </location>
</feature>
<dbReference type="Gene3D" id="1.20.1250.20">
    <property type="entry name" value="MFS general substrate transporter like domains"/>
    <property type="match status" value="1"/>
</dbReference>
<accession>A0A540X8W8</accession>
<keyword evidence="3" id="KW-1003">Cell membrane</keyword>
<evidence type="ECO:0000256" key="9">
    <source>
        <dbReference type="SAM" id="Phobius"/>
    </source>
</evidence>
<evidence type="ECO:0000256" key="7">
    <source>
        <dbReference type="ARBA" id="ARBA00038075"/>
    </source>
</evidence>
<feature type="transmembrane region" description="Helical" evidence="9">
    <location>
        <begin position="317"/>
        <end position="336"/>
    </location>
</feature>
<dbReference type="InterPro" id="IPR011701">
    <property type="entry name" value="MFS"/>
</dbReference>
<feature type="transmembrane region" description="Helical" evidence="9">
    <location>
        <begin position="230"/>
        <end position="251"/>
    </location>
</feature>
<organism evidence="11 12">
    <name type="scientific">Myxococcus llanfairpwllgwyngyllgogerychwyrndrobwllllantysiliogogogochensis</name>
    <dbReference type="NCBI Taxonomy" id="2590453"/>
    <lineage>
        <taxon>Bacteria</taxon>
        <taxon>Pseudomonadati</taxon>
        <taxon>Myxococcota</taxon>
        <taxon>Myxococcia</taxon>
        <taxon>Myxococcales</taxon>
        <taxon>Cystobacterineae</taxon>
        <taxon>Myxococcaceae</taxon>
        <taxon>Myxococcus</taxon>
    </lineage>
</organism>
<feature type="transmembrane region" description="Helical" evidence="9">
    <location>
        <begin position="176"/>
        <end position="197"/>
    </location>
</feature>
<dbReference type="PANTHER" id="PTHR23513">
    <property type="entry name" value="INTEGRAL MEMBRANE EFFLUX PROTEIN-RELATED"/>
    <property type="match status" value="1"/>
</dbReference>
<dbReference type="SUPFAM" id="SSF103473">
    <property type="entry name" value="MFS general substrate transporter"/>
    <property type="match status" value="1"/>
</dbReference>
<feature type="transmembrane region" description="Helical" evidence="9">
    <location>
        <begin position="110"/>
        <end position="129"/>
    </location>
</feature>
<keyword evidence="5 9" id="KW-1133">Transmembrane helix</keyword>
<dbReference type="PANTHER" id="PTHR23513:SF9">
    <property type="entry name" value="ENTEROBACTIN EXPORTER ENTS"/>
    <property type="match status" value="1"/>
</dbReference>
<evidence type="ECO:0000313" key="11">
    <source>
        <dbReference type="EMBL" id="TQF17746.1"/>
    </source>
</evidence>
<dbReference type="RefSeq" id="WP_141640649.1">
    <property type="nucleotide sequence ID" value="NZ_VIFM01000004.1"/>
</dbReference>
<reference evidence="11 12" key="1">
    <citation type="submission" date="2019-06" db="EMBL/GenBank/DDBJ databases">
        <authorList>
            <person name="Livingstone P."/>
            <person name="Whitworth D."/>
        </authorList>
    </citation>
    <scope>NUCLEOTIDE SEQUENCE [LARGE SCALE GENOMIC DNA]</scope>
    <source>
        <strain evidence="11 12">AM401</strain>
    </source>
</reference>
<dbReference type="GO" id="GO:0005886">
    <property type="term" value="C:plasma membrane"/>
    <property type="evidence" value="ECO:0007669"/>
    <property type="project" value="UniProtKB-SubCell"/>
</dbReference>
<name>A0A540X8W8_9BACT</name>
<evidence type="ECO:0000313" key="12">
    <source>
        <dbReference type="Proteomes" id="UP000315369"/>
    </source>
</evidence>
<keyword evidence="2" id="KW-0813">Transport</keyword>
<evidence type="ECO:0000256" key="3">
    <source>
        <dbReference type="ARBA" id="ARBA00022475"/>
    </source>
</evidence>
<evidence type="ECO:0000256" key="1">
    <source>
        <dbReference type="ARBA" id="ARBA00004651"/>
    </source>
</evidence>
<evidence type="ECO:0000256" key="4">
    <source>
        <dbReference type="ARBA" id="ARBA00022692"/>
    </source>
</evidence>
<evidence type="ECO:0000256" key="2">
    <source>
        <dbReference type="ARBA" id="ARBA00022448"/>
    </source>
</evidence>
<keyword evidence="12" id="KW-1185">Reference proteome</keyword>
<dbReference type="GO" id="GO:0022857">
    <property type="term" value="F:transmembrane transporter activity"/>
    <property type="evidence" value="ECO:0007669"/>
    <property type="project" value="InterPro"/>
</dbReference>
<protein>
    <recommendedName>
        <fullName evidence="8">Multidrug efflux pump Tap</fullName>
    </recommendedName>
</protein>
<dbReference type="Proteomes" id="UP000315369">
    <property type="component" value="Unassembled WGS sequence"/>
</dbReference>
<feature type="domain" description="Major facilitator superfamily (MFS) profile" evidence="10">
    <location>
        <begin position="12"/>
        <end position="431"/>
    </location>
</feature>
<dbReference type="CDD" id="cd06173">
    <property type="entry name" value="MFS_MefA_like"/>
    <property type="match status" value="1"/>
</dbReference>
<keyword evidence="4 9" id="KW-0812">Transmembrane</keyword>
<comment type="similarity">
    <text evidence="7">Belongs to the major facilitator superfamily. Drug:H(+) antiporter-3 (DHA3) (TC 2.A.1.21) family.</text>
</comment>
<dbReference type="EMBL" id="VIFM01000004">
    <property type="protein sequence ID" value="TQF17746.1"/>
    <property type="molecule type" value="Genomic_DNA"/>
</dbReference>
<dbReference type="PROSITE" id="PS50850">
    <property type="entry name" value="MFS"/>
    <property type="match status" value="1"/>
</dbReference>
<dbReference type="InterPro" id="IPR020846">
    <property type="entry name" value="MFS_dom"/>
</dbReference>
<feature type="transmembrane region" description="Helical" evidence="9">
    <location>
        <begin position="292"/>
        <end position="311"/>
    </location>
</feature>
<feature type="transmembrane region" description="Helical" evidence="9">
    <location>
        <begin position="12"/>
        <end position="36"/>
    </location>
</feature>
<proteinExistence type="inferred from homology"/>
<sequence>MFRRVITHPPAVFGLTWFAQLVSSLGSALAGFSVMVHVYRSSDSITEYSLASFFSFLPMVLIAPVAGALVDRWDRRRIMVLADVGAGLTMLLMWLMLVADGAGLWSLRSWHLYLPIAVCAAAGTFRALAYSASTALMVPKQHLGRANGLIELALGIGQLGGPALAGLLVVRIGLQGVLLINLGSFFLSALVLLCVGFPQPEQSATARAARGSLLEQMAVGWGFIQARPGLLGLLTCIAVANLFVSLVTVLITPMVLSFADASTLGWIASCSGMGVLTGALLMSVWGGPRRRILGVLGFELLAGLALFAAALPADARLVAGAAFVFMFTTPGVMGCSQSIWQSKVPSELQGRVFAVRRMIALSTPPVAALLSGPLADRFFEPWMAPGGALAGRFGPMLGVGPGRGIALLYLVLGVLCAVNVLVAWLSPRVRNVELELPDVLREPPSSVGPQPAPTSA</sequence>
<evidence type="ECO:0000259" key="10">
    <source>
        <dbReference type="PROSITE" id="PS50850"/>
    </source>
</evidence>
<feature type="transmembrane region" description="Helical" evidence="9">
    <location>
        <begin position="405"/>
        <end position="425"/>
    </location>
</feature>
<evidence type="ECO:0000256" key="6">
    <source>
        <dbReference type="ARBA" id="ARBA00023136"/>
    </source>
</evidence>
<feature type="transmembrane region" description="Helical" evidence="9">
    <location>
        <begin position="357"/>
        <end position="375"/>
    </location>
</feature>
<comment type="caution">
    <text evidence="11">The sequence shown here is derived from an EMBL/GenBank/DDBJ whole genome shotgun (WGS) entry which is preliminary data.</text>
</comment>
<feature type="transmembrane region" description="Helical" evidence="9">
    <location>
        <begin position="48"/>
        <end position="71"/>
    </location>
</feature>
<feature type="transmembrane region" description="Helical" evidence="9">
    <location>
        <begin position="78"/>
        <end position="98"/>
    </location>
</feature>
<keyword evidence="6 9" id="KW-0472">Membrane</keyword>
<dbReference type="AlphaFoldDB" id="A0A540X8W8"/>
<dbReference type="InterPro" id="IPR036259">
    <property type="entry name" value="MFS_trans_sf"/>
</dbReference>
<comment type="subcellular location">
    <subcellularLocation>
        <location evidence="1">Cell membrane</location>
        <topology evidence="1">Multi-pass membrane protein</topology>
    </subcellularLocation>
</comment>
<evidence type="ECO:0000256" key="5">
    <source>
        <dbReference type="ARBA" id="ARBA00022989"/>
    </source>
</evidence>
<gene>
    <name evidence="11" type="ORF">FJV41_01915</name>
</gene>
<dbReference type="Pfam" id="PF07690">
    <property type="entry name" value="MFS_1"/>
    <property type="match status" value="1"/>
</dbReference>
<feature type="transmembrane region" description="Helical" evidence="9">
    <location>
        <begin position="149"/>
        <end position="170"/>
    </location>
</feature>
<evidence type="ECO:0000256" key="8">
    <source>
        <dbReference type="ARBA" id="ARBA00040914"/>
    </source>
</evidence>